<dbReference type="Pfam" id="PF00106">
    <property type="entry name" value="adh_short"/>
    <property type="match status" value="1"/>
</dbReference>
<keyword evidence="3" id="KW-0560">Oxidoreductase</keyword>
<proteinExistence type="inferred from homology"/>
<reference evidence="4 5" key="1">
    <citation type="submission" date="2019-01" db="EMBL/GenBank/DDBJ databases">
        <authorList>
            <person name="Chen W.-M."/>
        </authorList>
    </citation>
    <scope>NUCLEOTIDE SEQUENCE [LARGE SCALE GENOMIC DNA]</scope>
    <source>
        <strain evidence="4 5">HPM-16</strain>
    </source>
</reference>
<keyword evidence="2" id="KW-0521">NADP</keyword>
<organism evidence="4 5">
    <name type="scientific">Neptunomonas marina</name>
    <dbReference type="NCBI Taxonomy" id="1815562"/>
    <lineage>
        <taxon>Bacteria</taxon>
        <taxon>Pseudomonadati</taxon>
        <taxon>Pseudomonadota</taxon>
        <taxon>Gammaproteobacteria</taxon>
        <taxon>Oceanospirillales</taxon>
        <taxon>Oceanospirillaceae</taxon>
        <taxon>Neptunomonas</taxon>
    </lineage>
</organism>
<dbReference type="EMBL" id="SACQ01000009">
    <property type="protein sequence ID" value="RVU29466.1"/>
    <property type="molecule type" value="Genomic_DNA"/>
</dbReference>
<dbReference type="AlphaFoldDB" id="A0A437Q4L7"/>
<evidence type="ECO:0000256" key="1">
    <source>
        <dbReference type="ARBA" id="ARBA00006484"/>
    </source>
</evidence>
<evidence type="ECO:0000313" key="5">
    <source>
        <dbReference type="Proteomes" id="UP000282818"/>
    </source>
</evidence>
<protein>
    <submittedName>
        <fullName evidence="4">SDR family NAD(P)-dependent oxidoreductase</fullName>
    </submittedName>
</protein>
<dbReference type="PANTHER" id="PTHR43391:SF14">
    <property type="entry name" value="DEHYDROGENASE_REDUCTASE SDR FAMILY PROTEIN 7-LIKE"/>
    <property type="match status" value="1"/>
</dbReference>
<dbReference type="PRINTS" id="PR00081">
    <property type="entry name" value="GDHRDH"/>
</dbReference>
<dbReference type="InterPro" id="IPR002347">
    <property type="entry name" value="SDR_fam"/>
</dbReference>
<dbReference type="Gene3D" id="3.40.50.720">
    <property type="entry name" value="NAD(P)-binding Rossmann-like Domain"/>
    <property type="match status" value="1"/>
</dbReference>
<sequence length="258" mass="28252">MSIARWPRAWVTGAGRGIGAALAEALARDGVIVYASARNREELDALAERCSTLAGSIVPMPLDITQKSDIEAALNGFDKEGWPELVVLNAGTYQPFSAQAFDEESFQRQIDVNVNGTMRCLAPVLQRFTSQDHGHIAVMASVAGYRGLPTASAYGASKAALINMCESLRLDLRGTGVKLQLINPGFVRTPLTDKNTHDMPALLEPEDAADRIVRGLSGDGFEITFPKRFTYWLKLFRILPYRWYFALVGRATKSGRSS</sequence>
<dbReference type="PANTHER" id="PTHR43391">
    <property type="entry name" value="RETINOL DEHYDROGENASE-RELATED"/>
    <property type="match status" value="1"/>
</dbReference>
<dbReference type="InterPro" id="IPR020904">
    <property type="entry name" value="Sc_DH/Rdtase_CS"/>
</dbReference>
<gene>
    <name evidence="4" type="ORF">EOE65_16110</name>
</gene>
<name>A0A437Q4L7_9GAMM</name>
<dbReference type="InterPro" id="IPR036291">
    <property type="entry name" value="NAD(P)-bd_dom_sf"/>
</dbReference>
<comment type="similarity">
    <text evidence="1">Belongs to the short-chain dehydrogenases/reductases (SDR) family.</text>
</comment>
<dbReference type="RefSeq" id="WP_127695625.1">
    <property type="nucleotide sequence ID" value="NZ_SACQ01000009.1"/>
</dbReference>
<evidence type="ECO:0000313" key="4">
    <source>
        <dbReference type="EMBL" id="RVU29466.1"/>
    </source>
</evidence>
<evidence type="ECO:0000256" key="3">
    <source>
        <dbReference type="ARBA" id="ARBA00023002"/>
    </source>
</evidence>
<accession>A0A437Q4L7</accession>
<dbReference type="PROSITE" id="PS00061">
    <property type="entry name" value="ADH_SHORT"/>
    <property type="match status" value="1"/>
</dbReference>
<dbReference type="GO" id="GO:0016491">
    <property type="term" value="F:oxidoreductase activity"/>
    <property type="evidence" value="ECO:0007669"/>
    <property type="project" value="UniProtKB-KW"/>
</dbReference>
<dbReference type="Proteomes" id="UP000282818">
    <property type="component" value="Unassembled WGS sequence"/>
</dbReference>
<dbReference type="SUPFAM" id="SSF51735">
    <property type="entry name" value="NAD(P)-binding Rossmann-fold domains"/>
    <property type="match status" value="1"/>
</dbReference>
<keyword evidence="5" id="KW-1185">Reference proteome</keyword>
<comment type="caution">
    <text evidence="4">The sequence shown here is derived from an EMBL/GenBank/DDBJ whole genome shotgun (WGS) entry which is preliminary data.</text>
</comment>
<evidence type="ECO:0000256" key="2">
    <source>
        <dbReference type="ARBA" id="ARBA00022857"/>
    </source>
</evidence>